<reference evidence="2 3" key="1">
    <citation type="submission" date="2019-03" db="EMBL/GenBank/DDBJ databases">
        <title>First draft genome of Liparis tanakae, snailfish: a comprehensive survey of snailfish specific genes.</title>
        <authorList>
            <person name="Kim W."/>
            <person name="Song I."/>
            <person name="Jeong J.-H."/>
            <person name="Kim D."/>
            <person name="Kim S."/>
            <person name="Ryu S."/>
            <person name="Song J.Y."/>
            <person name="Lee S.K."/>
        </authorList>
    </citation>
    <scope>NUCLEOTIDE SEQUENCE [LARGE SCALE GENOMIC DNA]</scope>
    <source>
        <tissue evidence="2">Muscle</tissue>
    </source>
</reference>
<evidence type="ECO:0000256" key="1">
    <source>
        <dbReference type="SAM" id="MobiDB-lite"/>
    </source>
</evidence>
<feature type="region of interest" description="Disordered" evidence="1">
    <location>
        <begin position="1"/>
        <end position="61"/>
    </location>
</feature>
<evidence type="ECO:0000313" key="3">
    <source>
        <dbReference type="Proteomes" id="UP000314294"/>
    </source>
</evidence>
<dbReference type="AlphaFoldDB" id="A0A4Z2IVS9"/>
<dbReference type="Proteomes" id="UP000314294">
    <property type="component" value="Unassembled WGS sequence"/>
</dbReference>
<sequence length="61" mass="6430">MEEGSGAPRGPRLAVPPDSLPSADASEDVEAADRQMKNETQSVVSQRANDACGDYRLQSAP</sequence>
<protein>
    <submittedName>
        <fullName evidence="2">Uncharacterized protein</fullName>
    </submittedName>
</protein>
<dbReference type="EMBL" id="SRLO01000044">
    <property type="protein sequence ID" value="TNN81857.1"/>
    <property type="molecule type" value="Genomic_DNA"/>
</dbReference>
<gene>
    <name evidence="2" type="ORF">EYF80_007986</name>
</gene>
<feature type="compositionally biased region" description="Polar residues" evidence="1">
    <location>
        <begin position="38"/>
        <end position="48"/>
    </location>
</feature>
<evidence type="ECO:0000313" key="2">
    <source>
        <dbReference type="EMBL" id="TNN81857.1"/>
    </source>
</evidence>
<organism evidence="2 3">
    <name type="scientific">Liparis tanakae</name>
    <name type="common">Tanaka's snailfish</name>
    <dbReference type="NCBI Taxonomy" id="230148"/>
    <lineage>
        <taxon>Eukaryota</taxon>
        <taxon>Metazoa</taxon>
        <taxon>Chordata</taxon>
        <taxon>Craniata</taxon>
        <taxon>Vertebrata</taxon>
        <taxon>Euteleostomi</taxon>
        <taxon>Actinopterygii</taxon>
        <taxon>Neopterygii</taxon>
        <taxon>Teleostei</taxon>
        <taxon>Neoteleostei</taxon>
        <taxon>Acanthomorphata</taxon>
        <taxon>Eupercaria</taxon>
        <taxon>Perciformes</taxon>
        <taxon>Cottioidei</taxon>
        <taxon>Cottales</taxon>
        <taxon>Liparidae</taxon>
        <taxon>Liparis</taxon>
    </lineage>
</organism>
<comment type="caution">
    <text evidence="2">The sequence shown here is derived from an EMBL/GenBank/DDBJ whole genome shotgun (WGS) entry which is preliminary data.</text>
</comment>
<accession>A0A4Z2IVS9</accession>
<proteinExistence type="predicted"/>
<name>A0A4Z2IVS9_9TELE</name>
<keyword evidence="3" id="KW-1185">Reference proteome</keyword>